<dbReference type="AlphaFoldDB" id="A0A8T0F521"/>
<reference evidence="2" key="2">
    <citation type="submission" date="2020-06" db="EMBL/GenBank/DDBJ databases">
        <authorList>
            <person name="Sheffer M."/>
        </authorList>
    </citation>
    <scope>NUCLEOTIDE SEQUENCE</scope>
</reference>
<evidence type="ECO:0000313" key="2">
    <source>
        <dbReference type="EMBL" id="KAF8785522.1"/>
    </source>
</evidence>
<gene>
    <name evidence="2" type="ORF">HNY73_011045</name>
</gene>
<organism evidence="2 3">
    <name type="scientific">Argiope bruennichi</name>
    <name type="common">Wasp spider</name>
    <name type="synonym">Aranea bruennichi</name>
    <dbReference type="NCBI Taxonomy" id="94029"/>
    <lineage>
        <taxon>Eukaryota</taxon>
        <taxon>Metazoa</taxon>
        <taxon>Ecdysozoa</taxon>
        <taxon>Arthropoda</taxon>
        <taxon>Chelicerata</taxon>
        <taxon>Arachnida</taxon>
        <taxon>Araneae</taxon>
        <taxon>Araneomorphae</taxon>
        <taxon>Entelegynae</taxon>
        <taxon>Araneoidea</taxon>
        <taxon>Araneidae</taxon>
        <taxon>Argiope</taxon>
    </lineage>
</organism>
<dbReference type="EMBL" id="JABXBU010000030">
    <property type="protein sequence ID" value="KAF8785522.1"/>
    <property type="molecule type" value="Genomic_DNA"/>
</dbReference>
<comment type="caution">
    <text evidence="2">The sequence shown here is derived from an EMBL/GenBank/DDBJ whole genome shotgun (WGS) entry which is preliminary data.</text>
</comment>
<evidence type="ECO:0000256" key="1">
    <source>
        <dbReference type="SAM" id="MobiDB-lite"/>
    </source>
</evidence>
<protein>
    <submittedName>
        <fullName evidence="2">Uncharacterized protein</fullName>
    </submittedName>
</protein>
<dbReference type="Proteomes" id="UP000807504">
    <property type="component" value="Unassembled WGS sequence"/>
</dbReference>
<reference evidence="2" key="1">
    <citation type="journal article" date="2020" name="bioRxiv">
        <title>Chromosome-level reference genome of the European wasp spider Argiope bruennichi: a resource for studies on range expansion and evolutionary adaptation.</title>
        <authorList>
            <person name="Sheffer M.M."/>
            <person name="Hoppe A."/>
            <person name="Krehenwinkel H."/>
            <person name="Uhl G."/>
            <person name="Kuss A.W."/>
            <person name="Jensen L."/>
            <person name="Jensen C."/>
            <person name="Gillespie R.G."/>
            <person name="Hoff K.J."/>
            <person name="Prost S."/>
        </authorList>
    </citation>
    <scope>NUCLEOTIDE SEQUENCE</scope>
</reference>
<evidence type="ECO:0000313" key="3">
    <source>
        <dbReference type="Proteomes" id="UP000807504"/>
    </source>
</evidence>
<feature type="compositionally biased region" description="Low complexity" evidence="1">
    <location>
        <begin position="1"/>
        <end position="15"/>
    </location>
</feature>
<accession>A0A8T0F521</accession>
<feature type="region of interest" description="Disordered" evidence="1">
    <location>
        <begin position="1"/>
        <end position="22"/>
    </location>
</feature>
<proteinExistence type="predicted"/>
<name>A0A8T0F521_ARGBR</name>
<keyword evidence="3" id="KW-1185">Reference proteome</keyword>
<sequence length="92" mass="10595">MSLDSVSSVHTSESSSFEDNISICSDDEGEKKYVPLKVANEMYLRGKLSQIYEFGKNSERLKRKKEASTSRMKCIFEANFLRFTNLEKNVKD</sequence>